<proteinExistence type="predicted"/>
<dbReference type="Proteomes" id="UP000011863">
    <property type="component" value="Chromosome"/>
</dbReference>
<dbReference type="OrthoDB" id="5244663at2"/>
<dbReference type="Gene3D" id="1.10.287.1060">
    <property type="entry name" value="ESAT-6-like"/>
    <property type="match status" value="1"/>
</dbReference>
<dbReference type="AlphaFoldDB" id="A0A6C7E605"/>
<dbReference type="RefSeq" id="WP_015439893.1">
    <property type="nucleotide sequence ID" value="NC_020520.1"/>
</dbReference>
<reference evidence="1 2" key="1">
    <citation type="journal article" date="2013" name="Int. J. Syst. Evol. Microbiol.">
        <title>Ilumatobacter nonamiense sp. nov. and Ilumatobacter coccineum sp. nov., isolated from seashore sand.</title>
        <authorList>
            <person name="Matsumoto A."/>
            <person name="Kasai H."/>
            <person name="Matsuo Y."/>
            <person name="Shizuri Y."/>
            <person name="Ichikawa N."/>
            <person name="Fujita N."/>
            <person name="Omura S."/>
            <person name="Takahashi Y."/>
        </authorList>
    </citation>
    <scope>NUCLEOTIDE SEQUENCE [LARGE SCALE GENOMIC DNA]</scope>
    <source>
        <strain evidence="2">NBRC 103263 / KCTC 29153 / YM16-304</strain>
    </source>
</reference>
<dbReference type="EMBL" id="AP012057">
    <property type="protein sequence ID" value="BAN00645.1"/>
    <property type="molecule type" value="Genomic_DNA"/>
</dbReference>
<sequence length="88" mass="9246">MSGTHAVTPDELASLGGTLKAQIEAVNTIITSVDNPLGSIAWTGPAKEKFTQEWSGNFKSALVKLNEAFEVAGTDCERRAEGARIALG</sequence>
<evidence type="ECO:0008006" key="3">
    <source>
        <dbReference type="Google" id="ProtNLM"/>
    </source>
</evidence>
<evidence type="ECO:0000313" key="2">
    <source>
        <dbReference type="Proteomes" id="UP000011863"/>
    </source>
</evidence>
<organism evidence="1 2">
    <name type="scientific">Ilumatobacter coccineus (strain NBRC 103263 / KCTC 29153 / YM16-304)</name>
    <dbReference type="NCBI Taxonomy" id="1313172"/>
    <lineage>
        <taxon>Bacteria</taxon>
        <taxon>Bacillati</taxon>
        <taxon>Actinomycetota</taxon>
        <taxon>Acidimicrobiia</taxon>
        <taxon>Acidimicrobiales</taxon>
        <taxon>Ilumatobacteraceae</taxon>
        <taxon>Ilumatobacter</taxon>
    </lineage>
</organism>
<protein>
    <recommendedName>
        <fullName evidence="3">WXG100 family type VII secretion target</fullName>
    </recommendedName>
</protein>
<evidence type="ECO:0000313" key="1">
    <source>
        <dbReference type="EMBL" id="BAN00645.1"/>
    </source>
</evidence>
<keyword evidence="2" id="KW-1185">Reference proteome</keyword>
<name>A0A6C7E605_ILUCY</name>
<dbReference type="InterPro" id="IPR036689">
    <property type="entry name" value="ESAT-6-like_sf"/>
</dbReference>
<gene>
    <name evidence="1" type="ORF">YM304_03310</name>
</gene>
<accession>A0A6C7E605</accession>
<dbReference type="SUPFAM" id="SSF140453">
    <property type="entry name" value="EsxAB dimer-like"/>
    <property type="match status" value="1"/>
</dbReference>
<dbReference type="KEGG" id="aym:YM304_03310"/>